<feature type="transmembrane region" description="Helical" evidence="7">
    <location>
        <begin position="303"/>
        <end position="325"/>
    </location>
</feature>
<sequence>MVREVQKKRSDEVIARRTATLQASTQSGRAASSRSQLAAASAKRKQIQTAALQSPLKRHKPLSSLRLAPTAECVRCHARSDMSRIKCIFCNASVHLACTTPVARVLGSPGFPENAAYCSLQCYTDDTGNPIPTSGPNEVHMSTLKPAPALPLPAPSPPPFAPPAPTPKFQRRARPGDFVEGEAITSAILKHSGVKAPRPVEIPPRSFSSHQAPSPERKTLQFESTSPVADLHKPPSSAHFHSARSAEIEPERVRYVNAPTKDTSPNIEDDVRYHDYFNPPRFLPQTRAQPPRASTSASPWPKWTILGGVAFVLVGVAAAYVSVFLESIPFCDSNATTSGATATAFCHPCPEYGICFSGDLHSCRDPYLRVERACLEPSTVSRDADLMTQLLPRFLVKRATSTLCNATVIATLLSNESSKPSQVVTNALDLRNYLLHQAMWDEVDAAVFNVTFNKAMRQLKELHPEFYYTADGDVVLHRDDVEMWCALQLHLCDHVEVYAAVLVVVLTILVTGTWQRRRRATESQIKRLVHAVHVALKQPSNDLVDGAVAHLRHTLWGGKADHTWQRVVQAIHDDARIRERYILHRGQQVLIWEWIGTRRDDRNILRGQPVELVD</sequence>
<dbReference type="EMBL" id="KI913969">
    <property type="protein sequence ID" value="ETV98730.1"/>
    <property type="molecule type" value="Genomic_DNA"/>
</dbReference>
<keyword evidence="2 7" id="KW-0812">Transmembrane</keyword>
<comment type="subcellular location">
    <subcellularLocation>
        <location evidence="1">Nucleus membrane</location>
    </subcellularLocation>
</comment>
<evidence type="ECO:0000256" key="2">
    <source>
        <dbReference type="ARBA" id="ARBA00022692"/>
    </source>
</evidence>
<dbReference type="OrthoDB" id="72274at2759"/>
<dbReference type="PANTHER" id="PTHR47808:SF2">
    <property type="entry name" value="LEM DOMAIN-CONTAINING PROTEIN 2"/>
    <property type="match status" value="1"/>
</dbReference>
<evidence type="ECO:0000256" key="6">
    <source>
        <dbReference type="SAM" id="MobiDB-lite"/>
    </source>
</evidence>
<dbReference type="InterPro" id="IPR018996">
    <property type="entry name" value="Man1/Src1-like_C"/>
</dbReference>
<dbReference type="RefSeq" id="XP_008872927.1">
    <property type="nucleotide sequence ID" value="XM_008874705.1"/>
</dbReference>
<dbReference type="PANTHER" id="PTHR47808">
    <property type="entry name" value="INNER NUCLEAR MEMBRANE PROTEIN HEH2-RELATED"/>
    <property type="match status" value="1"/>
</dbReference>
<dbReference type="GeneID" id="20085858"/>
<dbReference type="GO" id="GO:0005783">
    <property type="term" value="C:endoplasmic reticulum"/>
    <property type="evidence" value="ECO:0007669"/>
    <property type="project" value="TreeGrafter"/>
</dbReference>
<evidence type="ECO:0000313" key="9">
    <source>
        <dbReference type="EMBL" id="ETV98730.1"/>
    </source>
</evidence>
<dbReference type="GO" id="GO:0005637">
    <property type="term" value="C:nuclear inner membrane"/>
    <property type="evidence" value="ECO:0007669"/>
    <property type="project" value="InterPro"/>
</dbReference>
<evidence type="ECO:0000259" key="8">
    <source>
        <dbReference type="Pfam" id="PF09402"/>
    </source>
</evidence>
<evidence type="ECO:0000256" key="4">
    <source>
        <dbReference type="ARBA" id="ARBA00023136"/>
    </source>
</evidence>
<name>A0A024TX37_9STRA</name>
<feature type="domain" description="Man1/Src1-like C-terminal" evidence="8">
    <location>
        <begin position="345"/>
        <end position="596"/>
    </location>
</feature>
<feature type="compositionally biased region" description="Low complexity" evidence="6">
    <location>
        <begin position="22"/>
        <end position="39"/>
    </location>
</feature>
<evidence type="ECO:0000256" key="3">
    <source>
        <dbReference type="ARBA" id="ARBA00022989"/>
    </source>
</evidence>
<dbReference type="Pfam" id="PF09402">
    <property type="entry name" value="MSC"/>
    <property type="match status" value="1"/>
</dbReference>
<dbReference type="GO" id="GO:0034399">
    <property type="term" value="C:nuclear periphery"/>
    <property type="evidence" value="ECO:0007669"/>
    <property type="project" value="TreeGrafter"/>
</dbReference>
<feature type="compositionally biased region" description="Basic and acidic residues" evidence="6">
    <location>
        <begin position="1"/>
        <end position="15"/>
    </location>
</feature>
<proteinExistence type="predicted"/>
<dbReference type="GO" id="GO:0071763">
    <property type="term" value="P:nuclear membrane organization"/>
    <property type="evidence" value="ECO:0007669"/>
    <property type="project" value="TreeGrafter"/>
</dbReference>
<dbReference type="AlphaFoldDB" id="A0A024TX37"/>
<keyword evidence="3 7" id="KW-1133">Transmembrane helix</keyword>
<reference evidence="9" key="1">
    <citation type="submission" date="2013-12" db="EMBL/GenBank/DDBJ databases">
        <title>The Genome Sequence of Aphanomyces invadans NJM9701.</title>
        <authorList>
            <consortium name="The Broad Institute Genomics Platform"/>
            <person name="Russ C."/>
            <person name="Tyler B."/>
            <person name="van West P."/>
            <person name="Dieguez-Uribeondo J."/>
            <person name="Young S.K."/>
            <person name="Zeng Q."/>
            <person name="Gargeya S."/>
            <person name="Fitzgerald M."/>
            <person name="Abouelleil A."/>
            <person name="Alvarado L."/>
            <person name="Chapman S.B."/>
            <person name="Gainer-Dewar J."/>
            <person name="Goldberg J."/>
            <person name="Griggs A."/>
            <person name="Gujja S."/>
            <person name="Hansen M."/>
            <person name="Howarth C."/>
            <person name="Imamovic A."/>
            <person name="Ireland A."/>
            <person name="Larimer J."/>
            <person name="McCowan C."/>
            <person name="Murphy C."/>
            <person name="Pearson M."/>
            <person name="Poon T.W."/>
            <person name="Priest M."/>
            <person name="Roberts A."/>
            <person name="Saif S."/>
            <person name="Shea T."/>
            <person name="Sykes S."/>
            <person name="Wortman J."/>
            <person name="Nusbaum C."/>
            <person name="Birren B."/>
        </authorList>
    </citation>
    <scope>NUCLEOTIDE SEQUENCE [LARGE SCALE GENOMIC DNA]</scope>
    <source>
        <strain evidence="9">NJM9701</strain>
    </source>
</reference>
<evidence type="ECO:0000256" key="7">
    <source>
        <dbReference type="SAM" id="Phobius"/>
    </source>
</evidence>
<accession>A0A024TX37</accession>
<feature type="region of interest" description="Disordered" evidence="6">
    <location>
        <begin position="1"/>
        <end position="39"/>
    </location>
</feature>
<protein>
    <recommendedName>
        <fullName evidence="8">Man1/Src1-like C-terminal domain-containing protein</fullName>
    </recommendedName>
</protein>
<gene>
    <name evidence="9" type="ORF">H310_08808</name>
</gene>
<evidence type="ECO:0000256" key="5">
    <source>
        <dbReference type="ARBA" id="ARBA00023242"/>
    </source>
</evidence>
<keyword evidence="5" id="KW-0539">Nucleus</keyword>
<organism evidence="9">
    <name type="scientific">Aphanomyces invadans</name>
    <dbReference type="NCBI Taxonomy" id="157072"/>
    <lineage>
        <taxon>Eukaryota</taxon>
        <taxon>Sar</taxon>
        <taxon>Stramenopiles</taxon>
        <taxon>Oomycota</taxon>
        <taxon>Saprolegniomycetes</taxon>
        <taxon>Saprolegniales</taxon>
        <taxon>Verrucalvaceae</taxon>
        <taxon>Aphanomyces</taxon>
    </lineage>
</organism>
<dbReference type="InterPro" id="IPR044780">
    <property type="entry name" value="Heh2/Src1"/>
</dbReference>
<evidence type="ECO:0000256" key="1">
    <source>
        <dbReference type="ARBA" id="ARBA00004126"/>
    </source>
</evidence>
<dbReference type="GO" id="GO:0003682">
    <property type="term" value="F:chromatin binding"/>
    <property type="evidence" value="ECO:0007669"/>
    <property type="project" value="InterPro"/>
</dbReference>
<keyword evidence="4 7" id="KW-0472">Membrane</keyword>
<dbReference type="VEuPathDB" id="FungiDB:H310_08808"/>
<dbReference type="STRING" id="157072.A0A024TX37"/>